<proteinExistence type="predicted"/>
<evidence type="ECO:0000259" key="2">
    <source>
        <dbReference type="Pfam" id="PF13467"/>
    </source>
</evidence>
<dbReference type="Gene3D" id="1.10.3990.20">
    <property type="entry name" value="protein bp1543"/>
    <property type="match status" value="1"/>
</dbReference>
<name>A0A418W3H6_9PROT</name>
<comment type="caution">
    <text evidence="3">The sequence shown here is derived from an EMBL/GenBank/DDBJ whole genome shotgun (WGS) entry which is preliminary data.</text>
</comment>
<gene>
    <name evidence="3" type="ORF">D3877_08490</name>
</gene>
<protein>
    <recommendedName>
        <fullName evidence="2">Ribbon-helix-helix domain-containing protein</fullName>
    </recommendedName>
</protein>
<evidence type="ECO:0000313" key="3">
    <source>
        <dbReference type="EMBL" id="RJF84549.1"/>
    </source>
</evidence>
<dbReference type="EMBL" id="QYUL01000001">
    <property type="protein sequence ID" value="RJF84549.1"/>
    <property type="molecule type" value="Genomic_DNA"/>
</dbReference>
<feature type="region of interest" description="Disordered" evidence="1">
    <location>
        <begin position="1"/>
        <end position="38"/>
    </location>
</feature>
<dbReference type="InterPro" id="IPR038268">
    <property type="entry name" value="RHH_sf"/>
</dbReference>
<reference evidence="3 4" key="1">
    <citation type="submission" date="2018-09" db="EMBL/GenBank/DDBJ databases">
        <authorList>
            <person name="Zhu H."/>
        </authorList>
    </citation>
    <scope>NUCLEOTIDE SEQUENCE [LARGE SCALE GENOMIC DNA]</scope>
    <source>
        <strain evidence="3 4">K2W22B-5</strain>
    </source>
</reference>
<evidence type="ECO:0000256" key="1">
    <source>
        <dbReference type="SAM" id="MobiDB-lite"/>
    </source>
</evidence>
<dbReference type="AlphaFoldDB" id="A0A418W3H6"/>
<dbReference type="Proteomes" id="UP000283458">
    <property type="component" value="Unassembled WGS sequence"/>
</dbReference>
<keyword evidence="4" id="KW-1185">Reference proteome</keyword>
<dbReference type="InterPro" id="IPR027373">
    <property type="entry name" value="RHH_dom"/>
</dbReference>
<dbReference type="Pfam" id="PF13467">
    <property type="entry name" value="RHH_4"/>
    <property type="match status" value="1"/>
</dbReference>
<evidence type="ECO:0000313" key="4">
    <source>
        <dbReference type="Proteomes" id="UP000283458"/>
    </source>
</evidence>
<organism evidence="3 4">
    <name type="scientific">Azospirillum cavernae</name>
    <dbReference type="NCBI Taxonomy" id="2320860"/>
    <lineage>
        <taxon>Bacteria</taxon>
        <taxon>Pseudomonadati</taxon>
        <taxon>Pseudomonadota</taxon>
        <taxon>Alphaproteobacteria</taxon>
        <taxon>Rhodospirillales</taxon>
        <taxon>Azospirillaceae</taxon>
        <taxon>Azospirillum</taxon>
    </lineage>
</organism>
<sequence length="130" mass="14256">MGRTMNEKMSTASGDGEGAGRKTRGRESKLSLPAGKPLSPMMEAALGQVRQDFDITPGRCIKIDGRRTSIRLQDPLWDALKDISKREGRGIDSLCTEVARMRPKGLTVSGAVRLFITRYFREAAGSVKTE</sequence>
<feature type="domain" description="Ribbon-helix-helix" evidence="2">
    <location>
        <begin position="59"/>
        <end position="120"/>
    </location>
</feature>
<accession>A0A418W3H6</accession>